<proteinExistence type="predicted"/>
<dbReference type="eggNOG" id="COG0500">
    <property type="taxonomic scope" value="Bacteria"/>
</dbReference>
<dbReference type="Pfam" id="PF13679">
    <property type="entry name" value="Methyltransf_32"/>
    <property type="match status" value="1"/>
</dbReference>
<dbReference type="InterPro" id="IPR025714">
    <property type="entry name" value="Methyltranfer_dom"/>
</dbReference>
<evidence type="ECO:0000313" key="3">
    <source>
        <dbReference type="Proteomes" id="UP000008467"/>
    </source>
</evidence>
<dbReference type="HOGENOM" id="CLU_031012_1_0_9"/>
<dbReference type="Proteomes" id="UP000008467">
    <property type="component" value="Chromosome"/>
</dbReference>
<dbReference type="AlphaFoldDB" id="F2JRP6"/>
<protein>
    <submittedName>
        <fullName evidence="2">Methyltransferase type 11</fullName>
    </submittedName>
</protein>
<keyword evidence="2" id="KW-0489">Methyltransferase</keyword>
<accession>F2JRP6</accession>
<feature type="domain" description="Methyltransferase" evidence="1">
    <location>
        <begin position="152"/>
        <end position="286"/>
    </location>
</feature>
<name>F2JRP6_CELLD</name>
<dbReference type="GO" id="GO:0032259">
    <property type="term" value="P:methylation"/>
    <property type="evidence" value="ECO:0007669"/>
    <property type="project" value="UniProtKB-KW"/>
</dbReference>
<dbReference type="KEGG" id="cle:Clole_2258"/>
<keyword evidence="2" id="KW-0808">Transferase</keyword>
<sequence>MNTLIDLISQVTENQTFIRCIWSNPRQTSDCKKIVMRPILIKETLFYQISKTIGTKEYHQNLSLAELQIWIPENCHIFKQFQLFTTTEDYHALINKKGKATIKKSPPSLTLPASLSHNRQKKYILDTPSSMPFLKELGLMDDQGQIKPSKYDKYKQINRYLEIVADSITEVPEKKLRIIDFGCGKSYLTFALYHYLTVLLEKEVEVIGLDLKADVIAFCNDLAKKLGYTKLYFQVGDIGKYTTNQPIDMVVSLHACNIATDAALEKAIRWGSKIILAVPCCHHEAYTQIQNDDLNPILKHGILKERIAALVTDGLRAQILETVGYKVNMIEFIDMAHTPKNILIKAILKKNYQFDSTAYKDYQDASHMLHLDLSLANMLNDLLDKEV</sequence>
<dbReference type="GO" id="GO:0005737">
    <property type="term" value="C:cytoplasm"/>
    <property type="evidence" value="ECO:0007669"/>
    <property type="project" value="TreeGrafter"/>
</dbReference>
<reference evidence="2 3" key="1">
    <citation type="journal article" date="2011" name="J. Bacteriol.">
        <title>Complete genome sequence of the cellulose-degrading bacterium Cellulosilyticum lentocellum.</title>
        <authorList>
            <consortium name="US DOE Joint Genome Institute"/>
            <person name="Miller D.A."/>
            <person name="Suen G."/>
            <person name="Bruce D."/>
            <person name="Copeland A."/>
            <person name="Cheng J.F."/>
            <person name="Detter C."/>
            <person name="Goodwin L.A."/>
            <person name="Han C.S."/>
            <person name="Hauser L.J."/>
            <person name="Land M.L."/>
            <person name="Lapidus A."/>
            <person name="Lucas S."/>
            <person name="Meincke L."/>
            <person name="Pitluck S."/>
            <person name="Tapia R."/>
            <person name="Teshima H."/>
            <person name="Woyke T."/>
            <person name="Fox B.G."/>
            <person name="Angert E.R."/>
            <person name="Currie C.R."/>
        </authorList>
    </citation>
    <scope>NUCLEOTIDE SEQUENCE [LARGE SCALE GENOMIC DNA]</scope>
    <source>
        <strain evidence="3">ATCC 49066 / DSM 5427 / NCIMB 11756 / RHM5</strain>
    </source>
</reference>
<gene>
    <name evidence="2" type="ordered locus">Clole_2258</name>
</gene>
<evidence type="ECO:0000313" key="2">
    <source>
        <dbReference type="EMBL" id="ADZ83967.1"/>
    </source>
</evidence>
<dbReference type="Gene3D" id="3.40.50.150">
    <property type="entry name" value="Vaccinia Virus protein VP39"/>
    <property type="match status" value="1"/>
</dbReference>
<organism evidence="2 3">
    <name type="scientific">Cellulosilyticum lentocellum (strain ATCC 49066 / DSM 5427 / NCIMB 11756 / RHM5)</name>
    <name type="common">Clostridium lentocellum</name>
    <dbReference type="NCBI Taxonomy" id="642492"/>
    <lineage>
        <taxon>Bacteria</taxon>
        <taxon>Bacillati</taxon>
        <taxon>Bacillota</taxon>
        <taxon>Clostridia</taxon>
        <taxon>Lachnospirales</taxon>
        <taxon>Cellulosilyticaceae</taxon>
        <taxon>Cellulosilyticum</taxon>
    </lineage>
</organism>
<dbReference type="PANTHER" id="PTHR13369">
    <property type="match status" value="1"/>
</dbReference>
<dbReference type="GO" id="GO:0008168">
    <property type="term" value="F:methyltransferase activity"/>
    <property type="evidence" value="ECO:0007669"/>
    <property type="project" value="UniProtKB-KW"/>
</dbReference>
<dbReference type="STRING" id="642492.Clole_2258"/>
<dbReference type="CDD" id="cd02440">
    <property type="entry name" value="AdoMet_MTases"/>
    <property type="match status" value="1"/>
</dbReference>
<dbReference type="InterPro" id="IPR029063">
    <property type="entry name" value="SAM-dependent_MTases_sf"/>
</dbReference>
<dbReference type="EMBL" id="CP002582">
    <property type="protein sequence ID" value="ADZ83967.1"/>
    <property type="molecule type" value="Genomic_DNA"/>
</dbReference>
<dbReference type="PANTHER" id="PTHR13369:SF3">
    <property type="entry name" value="METHYLTRANSFERASE DOMAIN-CONTAINING PROTEIN"/>
    <property type="match status" value="1"/>
</dbReference>
<evidence type="ECO:0000259" key="1">
    <source>
        <dbReference type="Pfam" id="PF13679"/>
    </source>
</evidence>
<dbReference type="SUPFAM" id="SSF53335">
    <property type="entry name" value="S-adenosyl-L-methionine-dependent methyltransferases"/>
    <property type="match status" value="1"/>
</dbReference>
<dbReference type="RefSeq" id="WP_013657261.1">
    <property type="nucleotide sequence ID" value="NC_015275.1"/>
</dbReference>
<keyword evidence="3" id="KW-1185">Reference proteome</keyword>